<dbReference type="KEGG" id="ocy:OSSY52_07600"/>
<dbReference type="SUPFAM" id="SSF53335">
    <property type="entry name" value="S-adenosyl-L-methionine-dependent methyltransferases"/>
    <property type="match status" value="1"/>
</dbReference>
<keyword evidence="7" id="KW-1185">Reference proteome</keyword>
<dbReference type="GO" id="GO:0003824">
    <property type="term" value="F:catalytic activity"/>
    <property type="evidence" value="ECO:0007669"/>
    <property type="project" value="InterPro"/>
</dbReference>
<dbReference type="InterPro" id="IPR058240">
    <property type="entry name" value="rSAM_sf"/>
</dbReference>
<dbReference type="InterPro" id="IPR029063">
    <property type="entry name" value="SAM-dependent_MTases_sf"/>
</dbReference>
<keyword evidence="4" id="KW-0411">Iron-sulfur</keyword>
<organism evidence="6 7">
    <name type="scientific">Tepiditoga spiralis</name>
    <dbReference type="NCBI Taxonomy" id="2108365"/>
    <lineage>
        <taxon>Bacteria</taxon>
        <taxon>Thermotogati</taxon>
        <taxon>Thermotogota</taxon>
        <taxon>Thermotogae</taxon>
        <taxon>Petrotogales</taxon>
        <taxon>Petrotogaceae</taxon>
        <taxon>Tepiditoga</taxon>
    </lineage>
</organism>
<dbReference type="SFLD" id="SFLDS00029">
    <property type="entry name" value="Radical_SAM"/>
    <property type="match status" value="1"/>
</dbReference>
<dbReference type="InParanoid" id="A0A7G1GAR4"/>
<gene>
    <name evidence="6" type="ORF">OSSY52_07600</name>
</gene>
<evidence type="ECO:0000256" key="4">
    <source>
        <dbReference type="ARBA" id="ARBA00023014"/>
    </source>
</evidence>
<dbReference type="InterPro" id="IPR050377">
    <property type="entry name" value="Radical_SAM_PqqE_MftC-like"/>
</dbReference>
<keyword evidence="1" id="KW-0949">S-adenosyl-L-methionine</keyword>
<dbReference type="Pfam" id="PF04055">
    <property type="entry name" value="Radical_SAM"/>
    <property type="match status" value="1"/>
</dbReference>
<dbReference type="EMBL" id="AP018712">
    <property type="protein sequence ID" value="BBE30619.1"/>
    <property type="molecule type" value="Genomic_DNA"/>
</dbReference>
<evidence type="ECO:0000256" key="1">
    <source>
        <dbReference type="ARBA" id="ARBA00022691"/>
    </source>
</evidence>
<keyword evidence="3" id="KW-0408">Iron</keyword>
<dbReference type="PANTHER" id="PTHR11228">
    <property type="entry name" value="RADICAL SAM DOMAIN PROTEIN"/>
    <property type="match status" value="1"/>
</dbReference>
<dbReference type="GO" id="GO:0051536">
    <property type="term" value="F:iron-sulfur cluster binding"/>
    <property type="evidence" value="ECO:0007669"/>
    <property type="project" value="UniProtKB-KW"/>
</dbReference>
<evidence type="ECO:0000313" key="7">
    <source>
        <dbReference type="Proteomes" id="UP000516361"/>
    </source>
</evidence>
<evidence type="ECO:0000256" key="3">
    <source>
        <dbReference type="ARBA" id="ARBA00023004"/>
    </source>
</evidence>
<name>A0A7G1GAR4_9BACT</name>
<dbReference type="Gene3D" id="3.20.20.70">
    <property type="entry name" value="Aldolase class I"/>
    <property type="match status" value="1"/>
</dbReference>
<dbReference type="AlphaFoldDB" id="A0A7G1GAR4"/>
<evidence type="ECO:0000259" key="5">
    <source>
        <dbReference type="Pfam" id="PF04055"/>
    </source>
</evidence>
<proteinExistence type="predicted"/>
<protein>
    <recommendedName>
        <fullName evidence="5">Radical SAM core domain-containing protein</fullName>
    </recommendedName>
</protein>
<keyword evidence="2" id="KW-0479">Metal-binding</keyword>
<dbReference type="CDD" id="cd01335">
    <property type="entry name" value="Radical_SAM"/>
    <property type="match status" value="1"/>
</dbReference>
<accession>A0A7G1GAR4</accession>
<dbReference type="RefSeq" id="WP_190615697.1">
    <property type="nucleotide sequence ID" value="NZ_AP018712.1"/>
</dbReference>
<dbReference type="Gene3D" id="3.40.50.720">
    <property type="entry name" value="NAD(P)-binding Rossmann-like Domain"/>
    <property type="match status" value="1"/>
</dbReference>
<reference evidence="6 7" key="1">
    <citation type="submission" date="2018-06" db="EMBL/GenBank/DDBJ databases">
        <title>Genome sequencing of Oceanotoga sp. sy52.</title>
        <authorList>
            <person name="Mori K."/>
        </authorList>
    </citation>
    <scope>NUCLEOTIDE SEQUENCE [LARGE SCALE GENOMIC DNA]</scope>
    <source>
        <strain evidence="7">sy52</strain>
    </source>
</reference>
<dbReference type="InterPro" id="IPR013785">
    <property type="entry name" value="Aldolase_TIM"/>
</dbReference>
<evidence type="ECO:0000256" key="2">
    <source>
        <dbReference type="ARBA" id="ARBA00022723"/>
    </source>
</evidence>
<sequence>MSKQHSKVHVNYHIYTVKDAKEMFKNRDIYIWGAGQKGRGFLKALQRNGFNVKAFLDSSPLLIGTTYENIPILNPIDVLENKKLLNNAYILTASVDKKNKEMFKICESYDLKKGQDFINIQKFTPYYPVIEISGACNLKCISCPRGDSRNRFKKNGFMSIENYKKVIKKLIKEMPFLYLVDLYIWGDPLLHSDLDKIIKINNEYGIASGISTNLNYGKYLEKVIKAKPPQIRISVSGYGPEHYEITHTGGKWDVFYNNLLKLHDYIEKYKTNTIVEVYFHVNKINIGEYIKVKELCDNLNFRLNSTISMVFHDYALEYVETGKLPENAKKGTELMLVSLDEMLEDAKREKEKDCLLKRIVPVINWDLSVMPCCNYIYRKLADNYLEISFEEIIKLREEHPLCKTCQKHSLHRYFNPLYYIELVEKKLKNI</sequence>
<dbReference type="Proteomes" id="UP000516361">
    <property type="component" value="Chromosome"/>
</dbReference>
<dbReference type="PANTHER" id="PTHR11228:SF7">
    <property type="entry name" value="PQQA PEPTIDE CYCLASE"/>
    <property type="match status" value="1"/>
</dbReference>
<dbReference type="GO" id="GO:0046872">
    <property type="term" value="F:metal ion binding"/>
    <property type="evidence" value="ECO:0007669"/>
    <property type="project" value="UniProtKB-KW"/>
</dbReference>
<dbReference type="SFLD" id="SFLDG01067">
    <property type="entry name" value="SPASM/twitch_domain_containing"/>
    <property type="match status" value="1"/>
</dbReference>
<dbReference type="InterPro" id="IPR007197">
    <property type="entry name" value="rSAM"/>
</dbReference>
<dbReference type="CDD" id="cd21109">
    <property type="entry name" value="SPASM"/>
    <property type="match status" value="1"/>
</dbReference>
<dbReference type="SUPFAM" id="SSF102114">
    <property type="entry name" value="Radical SAM enzymes"/>
    <property type="match status" value="1"/>
</dbReference>
<evidence type="ECO:0000313" key="6">
    <source>
        <dbReference type="EMBL" id="BBE30619.1"/>
    </source>
</evidence>
<feature type="domain" description="Radical SAM core" evidence="5">
    <location>
        <begin position="130"/>
        <end position="274"/>
    </location>
</feature>